<keyword evidence="1" id="KW-0472">Membrane</keyword>
<gene>
    <name evidence="2" type="ORF">HMPREF9446_01799</name>
</gene>
<feature type="transmembrane region" description="Helical" evidence="1">
    <location>
        <begin position="30"/>
        <end position="48"/>
    </location>
</feature>
<dbReference type="Proteomes" id="UP000003416">
    <property type="component" value="Unassembled WGS sequence"/>
</dbReference>
<reference evidence="2 3" key="1">
    <citation type="submission" date="2011-02" db="EMBL/GenBank/DDBJ databases">
        <authorList>
            <person name="Weinstock G."/>
            <person name="Sodergren E."/>
            <person name="Clifton S."/>
            <person name="Fulton L."/>
            <person name="Fulton B."/>
            <person name="Courtney L."/>
            <person name="Fronick C."/>
            <person name="Harrison M."/>
            <person name="Strong C."/>
            <person name="Farmer C."/>
            <person name="Delahaunty K."/>
            <person name="Markovic C."/>
            <person name="Hall O."/>
            <person name="Minx P."/>
            <person name="Tomlinson C."/>
            <person name="Mitreva M."/>
            <person name="Hou S."/>
            <person name="Chen J."/>
            <person name="Wollam A."/>
            <person name="Pepin K.H."/>
            <person name="Johnson M."/>
            <person name="Bhonagiri V."/>
            <person name="Zhang X."/>
            <person name="Suruliraj S."/>
            <person name="Warren W."/>
            <person name="Chinwalla A."/>
            <person name="Mardis E.R."/>
            <person name="Wilson R.K."/>
        </authorList>
    </citation>
    <scope>NUCLEOTIDE SEQUENCE [LARGE SCALE GENOMIC DNA]</scope>
    <source>
        <strain evidence="2 3">YIT 12057</strain>
    </source>
</reference>
<evidence type="ECO:0000313" key="2">
    <source>
        <dbReference type="EMBL" id="EGF57197.1"/>
    </source>
</evidence>
<name>F3PST7_9BACE</name>
<comment type="caution">
    <text evidence="2">The sequence shown here is derived from an EMBL/GenBank/DDBJ whole genome shotgun (WGS) entry which is preliminary data.</text>
</comment>
<accession>F3PST7</accession>
<dbReference type="AlphaFoldDB" id="F3PST7"/>
<keyword evidence="1" id="KW-1133">Transmembrane helix</keyword>
<dbReference type="STRING" id="763034.HMPREF9446_01799"/>
<proteinExistence type="predicted"/>
<dbReference type="HOGENOM" id="CLU_3114527_0_0_10"/>
<keyword evidence="1" id="KW-0812">Transmembrane</keyword>
<dbReference type="EMBL" id="AFBN01000033">
    <property type="protein sequence ID" value="EGF57197.1"/>
    <property type="molecule type" value="Genomic_DNA"/>
</dbReference>
<evidence type="ECO:0000313" key="3">
    <source>
        <dbReference type="Proteomes" id="UP000003416"/>
    </source>
</evidence>
<keyword evidence="3" id="KW-1185">Reference proteome</keyword>
<sequence>MSCGAALLQLQFHCTTEKETVKPQRVDNKFIINFLFEILFIAYCSYICDI</sequence>
<organism evidence="2 3">
    <name type="scientific">Bacteroides fluxus YIT 12057</name>
    <dbReference type="NCBI Taxonomy" id="763034"/>
    <lineage>
        <taxon>Bacteria</taxon>
        <taxon>Pseudomonadati</taxon>
        <taxon>Bacteroidota</taxon>
        <taxon>Bacteroidia</taxon>
        <taxon>Bacteroidales</taxon>
        <taxon>Bacteroidaceae</taxon>
        <taxon>Bacteroides</taxon>
    </lineage>
</organism>
<protein>
    <submittedName>
        <fullName evidence="2">Uncharacterized protein</fullName>
    </submittedName>
</protein>
<evidence type="ECO:0000256" key="1">
    <source>
        <dbReference type="SAM" id="Phobius"/>
    </source>
</evidence>